<organism evidence="2 3">
    <name type="scientific">Hoeflea algicola</name>
    <dbReference type="NCBI Taxonomy" id="2983763"/>
    <lineage>
        <taxon>Bacteria</taxon>
        <taxon>Pseudomonadati</taxon>
        <taxon>Pseudomonadota</taxon>
        <taxon>Alphaproteobacteria</taxon>
        <taxon>Hyphomicrobiales</taxon>
        <taxon>Rhizobiaceae</taxon>
        <taxon>Hoeflea</taxon>
    </lineage>
</organism>
<evidence type="ECO:0000313" key="2">
    <source>
        <dbReference type="EMBL" id="MCY0147705.1"/>
    </source>
</evidence>
<gene>
    <name evidence="2" type="ORF">OEG84_08235</name>
</gene>
<dbReference type="SUPFAM" id="SSF54637">
    <property type="entry name" value="Thioesterase/thiol ester dehydrase-isomerase"/>
    <property type="match status" value="1"/>
</dbReference>
<dbReference type="InterPro" id="IPR013114">
    <property type="entry name" value="FabA_FabZ"/>
</dbReference>
<dbReference type="PANTHER" id="PTHR30272">
    <property type="entry name" value="3-HYDROXYACYL-[ACYL-CARRIER-PROTEIN] DEHYDRATASE"/>
    <property type="match status" value="1"/>
</dbReference>
<dbReference type="RefSeq" id="WP_267653302.1">
    <property type="nucleotide sequence ID" value="NZ_JAOVZR010000001.1"/>
</dbReference>
<sequence>MQLEYFQMIDRIEALDLDGGTLVASSTVPAQSTVFEGHFPGMPLVPGVLLIETMAQASGFLVLAVSDFAAMPFLMTVDGAKMRDFVKPEAALEISVTLEHEGSGYAVTKARITSDGKRVADCQLKLRTVAFDQVPLAQIVRTRAAEVGLIAAMANATGDRQ</sequence>
<dbReference type="EMBL" id="JAOVZR010000001">
    <property type="protein sequence ID" value="MCY0147705.1"/>
    <property type="molecule type" value="Genomic_DNA"/>
</dbReference>
<dbReference type="Gene3D" id="3.10.129.10">
    <property type="entry name" value="Hotdog Thioesterase"/>
    <property type="match status" value="1"/>
</dbReference>
<dbReference type="InterPro" id="IPR029069">
    <property type="entry name" value="HotDog_dom_sf"/>
</dbReference>
<evidence type="ECO:0000313" key="3">
    <source>
        <dbReference type="Proteomes" id="UP001073227"/>
    </source>
</evidence>
<proteinExistence type="predicted"/>
<protein>
    <submittedName>
        <fullName evidence="2">Beta-hydroxyacyl-ACP dehydratase</fullName>
    </submittedName>
</protein>
<reference evidence="2" key="1">
    <citation type="submission" date="2022-10" db="EMBL/GenBank/DDBJ databases">
        <title>Hoeflea sp. G2-23, isolated from marine algae.</title>
        <authorList>
            <person name="Kristyanto S."/>
            <person name="Kim J.M."/>
            <person name="Jeon C.O."/>
        </authorList>
    </citation>
    <scope>NUCLEOTIDE SEQUENCE</scope>
    <source>
        <strain evidence="2">G2-23</strain>
    </source>
</reference>
<comment type="caution">
    <text evidence="2">The sequence shown here is derived from an EMBL/GenBank/DDBJ whole genome shotgun (WGS) entry which is preliminary data.</text>
</comment>
<accession>A0ABT3Z7F1</accession>
<dbReference type="Pfam" id="PF07977">
    <property type="entry name" value="FabA"/>
    <property type="match status" value="1"/>
</dbReference>
<dbReference type="Proteomes" id="UP001073227">
    <property type="component" value="Unassembled WGS sequence"/>
</dbReference>
<evidence type="ECO:0000256" key="1">
    <source>
        <dbReference type="ARBA" id="ARBA00023239"/>
    </source>
</evidence>
<name>A0ABT3Z7F1_9HYPH</name>
<dbReference type="PANTHER" id="PTHR30272:SF1">
    <property type="entry name" value="3-HYDROXYACYL-[ACYL-CARRIER-PROTEIN] DEHYDRATASE"/>
    <property type="match status" value="1"/>
</dbReference>
<keyword evidence="1" id="KW-0456">Lyase</keyword>
<keyword evidence="3" id="KW-1185">Reference proteome</keyword>